<evidence type="ECO:0000256" key="7">
    <source>
        <dbReference type="ARBA" id="ARBA00022840"/>
    </source>
</evidence>
<keyword evidence="5 10" id="KW-0378">Hydrolase</keyword>
<evidence type="ECO:0000256" key="12">
    <source>
        <dbReference type="SAM" id="MobiDB-lite"/>
    </source>
</evidence>
<dbReference type="STRING" id="1555241.A0A4P9XED2"/>
<dbReference type="SMART" id="SM00490">
    <property type="entry name" value="HELICc"/>
    <property type="match status" value="1"/>
</dbReference>
<dbReference type="PROSITE" id="PS51194">
    <property type="entry name" value="HELICASE_CTER"/>
    <property type="match status" value="1"/>
</dbReference>
<dbReference type="PROSITE" id="PS51192">
    <property type="entry name" value="HELICASE_ATP_BIND_1"/>
    <property type="match status" value="1"/>
</dbReference>
<dbReference type="SMART" id="SM00487">
    <property type="entry name" value="DEXDc"/>
    <property type="match status" value="1"/>
</dbReference>
<dbReference type="CDD" id="cd17941">
    <property type="entry name" value="DEADc_DDX10"/>
    <property type="match status" value="1"/>
</dbReference>
<dbReference type="GO" id="GO:0003723">
    <property type="term" value="F:RNA binding"/>
    <property type="evidence" value="ECO:0007669"/>
    <property type="project" value="UniProtKB-UniRule"/>
</dbReference>
<dbReference type="SUPFAM" id="SSF52540">
    <property type="entry name" value="P-loop containing nucleoside triphosphate hydrolases"/>
    <property type="match status" value="1"/>
</dbReference>
<name>A0A4P9XED2_9FUNG</name>
<evidence type="ECO:0000256" key="6">
    <source>
        <dbReference type="ARBA" id="ARBA00022806"/>
    </source>
</evidence>
<evidence type="ECO:0000259" key="15">
    <source>
        <dbReference type="PROSITE" id="PS51195"/>
    </source>
</evidence>
<keyword evidence="4 10" id="KW-0547">Nucleotide-binding</keyword>
<dbReference type="InterPro" id="IPR025313">
    <property type="entry name" value="SPB4-like_CTE"/>
</dbReference>
<organism evidence="16 17">
    <name type="scientific">Caulochytrium protostelioides</name>
    <dbReference type="NCBI Taxonomy" id="1555241"/>
    <lineage>
        <taxon>Eukaryota</taxon>
        <taxon>Fungi</taxon>
        <taxon>Fungi incertae sedis</taxon>
        <taxon>Chytridiomycota</taxon>
        <taxon>Chytridiomycota incertae sedis</taxon>
        <taxon>Chytridiomycetes</taxon>
        <taxon>Caulochytriales</taxon>
        <taxon>Caulochytriaceae</taxon>
        <taxon>Caulochytrium</taxon>
    </lineage>
</organism>
<keyword evidence="8 11" id="KW-0694">RNA-binding</keyword>
<feature type="region of interest" description="Disordered" evidence="12">
    <location>
        <begin position="1"/>
        <end position="39"/>
    </location>
</feature>
<feature type="compositionally biased region" description="Basic and acidic residues" evidence="12">
    <location>
        <begin position="621"/>
        <end position="638"/>
    </location>
</feature>
<dbReference type="AlphaFoldDB" id="A0A4P9XED2"/>
<comment type="domain">
    <text evidence="11">The Q motif is unique to and characteristic of the DEAD box family of RNA helicases and controls ATP binding and hydrolysis.</text>
</comment>
<feature type="region of interest" description="Disordered" evidence="12">
    <location>
        <begin position="602"/>
        <end position="638"/>
    </location>
</feature>
<evidence type="ECO:0000259" key="13">
    <source>
        <dbReference type="PROSITE" id="PS51192"/>
    </source>
</evidence>
<evidence type="ECO:0000259" key="14">
    <source>
        <dbReference type="PROSITE" id="PS51194"/>
    </source>
</evidence>
<dbReference type="GO" id="GO:0016887">
    <property type="term" value="F:ATP hydrolysis activity"/>
    <property type="evidence" value="ECO:0007669"/>
    <property type="project" value="RHEA"/>
</dbReference>
<keyword evidence="17" id="KW-1185">Reference proteome</keyword>
<accession>A0A4P9XED2</accession>
<evidence type="ECO:0000256" key="5">
    <source>
        <dbReference type="ARBA" id="ARBA00022801"/>
    </source>
</evidence>
<dbReference type="InterPro" id="IPR011545">
    <property type="entry name" value="DEAD/DEAH_box_helicase_dom"/>
</dbReference>
<evidence type="ECO:0000313" key="16">
    <source>
        <dbReference type="EMBL" id="RKP03907.1"/>
    </source>
</evidence>
<comment type="subcellular location">
    <subcellularLocation>
        <location evidence="1">Nucleus</location>
        <location evidence="1">Nucleolus</location>
    </subcellularLocation>
</comment>
<comment type="similarity">
    <text evidence="10">Belongs to the DEAD box helicase family.</text>
</comment>
<evidence type="ECO:0000313" key="17">
    <source>
        <dbReference type="Proteomes" id="UP000274922"/>
    </source>
</evidence>
<feature type="region of interest" description="Disordered" evidence="12">
    <location>
        <begin position="529"/>
        <end position="561"/>
    </location>
</feature>
<evidence type="ECO:0000256" key="11">
    <source>
        <dbReference type="RuleBase" id="RU365068"/>
    </source>
</evidence>
<dbReference type="PROSITE" id="PS51195">
    <property type="entry name" value="Q_MOTIF"/>
    <property type="match status" value="1"/>
</dbReference>
<reference evidence="17" key="1">
    <citation type="journal article" date="2018" name="Nat. Microbiol.">
        <title>Leveraging single-cell genomics to expand the fungal tree of life.</title>
        <authorList>
            <person name="Ahrendt S.R."/>
            <person name="Quandt C.A."/>
            <person name="Ciobanu D."/>
            <person name="Clum A."/>
            <person name="Salamov A."/>
            <person name="Andreopoulos B."/>
            <person name="Cheng J.F."/>
            <person name="Woyke T."/>
            <person name="Pelin A."/>
            <person name="Henrissat B."/>
            <person name="Reynolds N.K."/>
            <person name="Benny G.L."/>
            <person name="Smith M.E."/>
            <person name="James T.Y."/>
            <person name="Grigoriev I.V."/>
        </authorList>
    </citation>
    <scope>NUCLEOTIDE SEQUENCE [LARGE SCALE GENOMIC DNA]</scope>
    <source>
        <strain evidence="17">ATCC 52028</strain>
    </source>
</reference>
<evidence type="ECO:0000256" key="1">
    <source>
        <dbReference type="ARBA" id="ARBA00004604"/>
    </source>
</evidence>
<evidence type="ECO:0000256" key="10">
    <source>
        <dbReference type="RuleBase" id="RU000492"/>
    </source>
</evidence>
<dbReference type="Proteomes" id="UP000274922">
    <property type="component" value="Unassembled WGS sequence"/>
</dbReference>
<feature type="domain" description="Helicase C-terminal" evidence="14">
    <location>
        <begin position="293"/>
        <end position="442"/>
    </location>
</feature>
<proteinExistence type="inferred from homology"/>
<dbReference type="InterPro" id="IPR014014">
    <property type="entry name" value="RNA_helicase_DEAD_Q_motif"/>
</dbReference>
<dbReference type="Gene3D" id="3.40.50.300">
    <property type="entry name" value="P-loop containing nucleotide triphosphate hydrolases"/>
    <property type="match status" value="2"/>
</dbReference>
<dbReference type="Pfam" id="PF00270">
    <property type="entry name" value="DEAD"/>
    <property type="match status" value="1"/>
</dbReference>
<dbReference type="GO" id="GO:0006364">
    <property type="term" value="P:rRNA processing"/>
    <property type="evidence" value="ECO:0007669"/>
    <property type="project" value="UniProtKB-KW"/>
</dbReference>
<dbReference type="SMART" id="SM01178">
    <property type="entry name" value="DUF4217"/>
    <property type="match status" value="1"/>
</dbReference>
<protein>
    <recommendedName>
        <fullName evidence="11">ATP-dependent RNA helicase</fullName>
        <ecNumber evidence="11">3.6.4.13</ecNumber>
    </recommendedName>
</protein>
<comment type="catalytic activity">
    <reaction evidence="11">
        <text>ATP + H2O = ADP + phosphate + H(+)</text>
        <dbReference type="Rhea" id="RHEA:13065"/>
        <dbReference type="ChEBI" id="CHEBI:15377"/>
        <dbReference type="ChEBI" id="CHEBI:15378"/>
        <dbReference type="ChEBI" id="CHEBI:30616"/>
        <dbReference type="ChEBI" id="CHEBI:43474"/>
        <dbReference type="ChEBI" id="CHEBI:456216"/>
        <dbReference type="EC" id="3.6.4.13"/>
    </reaction>
</comment>
<feature type="compositionally biased region" description="Basic residues" evidence="12">
    <location>
        <begin position="27"/>
        <end position="36"/>
    </location>
</feature>
<dbReference type="GO" id="GO:0005730">
    <property type="term" value="C:nucleolus"/>
    <property type="evidence" value="ECO:0007669"/>
    <property type="project" value="UniProtKB-SubCell"/>
</dbReference>
<dbReference type="OrthoDB" id="10259640at2759"/>
<dbReference type="PROSITE" id="PS00039">
    <property type="entry name" value="DEAD_ATP_HELICASE"/>
    <property type="match status" value="1"/>
</dbReference>
<gene>
    <name evidence="16" type="ORF">CXG81DRAFT_16613</name>
</gene>
<feature type="domain" description="Helicase ATP-binding" evidence="13">
    <location>
        <begin position="93"/>
        <end position="267"/>
    </location>
</feature>
<keyword evidence="6 10" id="KW-0347">Helicase</keyword>
<keyword evidence="7 10" id="KW-0067">ATP-binding</keyword>
<evidence type="ECO:0000256" key="4">
    <source>
        <dbReference type="ARBA" id="ARBA00022741"/>
    </source>
</evidence>
<feature type="domain" description="DEAD-box RNA helicase Q" evidence="15">
    <location>
        <begin position="62"/>
        <end position="90"/>
    </location>
</feature>
<dbReference type="Pfam" id="PF00271">
    <property type="entry name" value="Helicase_C"/>
    <property type="match status" value="1"/>
</dbReference>
<dbReference type="InterPro" id="IPR001650">
    <property type="entry name" value="Helicase_C-like"/>
</dbReference>
<dbReference type="PANTHER" id="PTHR24031">
    <property type="entry name" value="RNA HELICASE"/>
    <property type="match status" value="1"/>
</dbReference>
<sequence>MPGPAARLGKRRAPPSKKEKPAWAAQRAKHVSKKRAREQTRETIRARIAELETSPAGLAGLSDFDTLPLSAPTLNSLRAADYATMTEIQRAAIPVALKGRDILGAAKTGSGKTLAFLVPLLEKLWREKWSAMDGLGALVISPTRELAVQIFNVLCKAGREHDFSAGLLIGGKDLRHEQERLGTMNIVVATPGRLLQHIDQTPDFNVDNLQMLVLDEADRILDAGFAKTLAAILKALPKKRQTLLFSATQTKSVRDLARMGLTDPEYIAVHEKAVTATPEGLTQYYLEAEVDKKIDFLYSFLRSHLNAKTLVFVTSAKQARFVFETMRRMRPGIIVASLYGSQSQDKRLEIQREFAERKAMCLIATDVAARGLDFPAVDWVIQLDCPEGHETYLHRVGRTARYNRKGSAILVLRPSEKPAMLALLEQHQVQLSPIQVNPNKMASITPSMAGFCAQSPEYKHLAQKAFINYVRSIHFQSNKKVFTLAKFPATSFAMSLGLLVPPRVMLGRNRHDLKNQSFELAKLANAADDSDSDASHADSDSDVDDDNFTQMPTKKRKLSAKDAAKADGGVVTRMDRMFSRQNQLILTEGFDRLRDATVLERSLPASATATTTAAPGAAREAAGEADQKGRLDPAKDAL</sequence>
<dbReference type="GO" id="GO:0005524">
    <property type="term" value="F:ATP binding"/>
    <property type="evidence" value="ECO:0007669"/>
    <property type="project" value="UniProtKB-UniRule"/>
</dbReference>
<keyword evidence="2" id="KW-0690">Ribosome biogenesis</keyword>
<dbReference type="InterPro" id="IPR014001">
    <property type="entry name" value="Helicase_ATP-bd"/>
</dbReference>
<feature type="compositionally biased region" description="Low complexity" evidence="12">
    <location>
        <begin position="602"/>
        <end position="620"/>
    </location>
</feature>
<dbReference type="EC" id="3.6.4.13" evidence="11"/>
<evidence type="ECO:0000256" key="8">
    <source>
        <dbReference type="ARBA" id="ARBA00022884"/>
    </source>
</evidence>
<evidence type="ECO:0000256" key="3">
    <source>
        <dbReference type="ARBA" id="ARBA00022552"/>
    </source>
</evidence>
<dbReference type="Pfam" id="PF13959">
    <property type="entry name" value="CTE_SPB4"/>
    <property type="match status" value="1"/>
</dbReference>
<dbReference type="EMBL" id="ML014116">
    <property type="protein sequence ID" value="RKP03907.1"/>
    <property type="molecule type" value="Genomic_DNA"/>
</dbReference>
<dbReference type="CDD" id="cd18787">
    <property type="entry name" value="SF2_C_DEAD"/>
    <property type="match status" value="1"/>
</dbReference>
<evidence type="ECO:0000256" key="2">
    <source>
        <dbReference type="ARBA" id="ARBA00022517"/>
    </source>
</evidence>
<dbReference type="InterPro" id="IPR027417">
    <property type="entry name" value="P-loop_NTPase"/>
</dbReference>
<dbReference type="InterPro" id="IPR000629">
    <property type="entry name" value="RNA-helicase_DEAD-box_CS"/>
</dbReference>
<comment type="function">
    <text evidence="11">RNA helicase.</text>
</comment>
<dbReference type="GO" id="GO:0003724">
    <property type="term" value="F:RNA helicase activity"/>
    <property type="evidence" value="ECO:0007669"/>
    <property type="project" value="UniProtKB-EC"/>
</dbReference>
<keyword evidence="3" id="KW-0698">rRNA processing</keyword>
<evidence type="ECO:0000256" key="9">
    <source>
        <dbReference type="PROSITE-ProRule" id="PRU00552"/>
    </source>
</evidence>
<feature type="short sequence motif" description="Q motif" evidence="9">
    <location>
        <begin position="62"/>
        <end position="90"/>
    </location>
</feature>